<protein>
    <submittedName>
        <fullName evidence="2">Uncharacterized protein</fullName>
    </submittedName>
</protein>
<sequence length="210" mass="24602">MTSNRKHSPLNETSQVTTGEDTSIRTFDSSLRGANILSSTDKMDGSSWRPNNACCPPRNEVDTRCQSRQLNYVSRQQMPRRRILLVYLKHARSPQFSRQRDLLMMAMARWRRQGRRRRPPNPDMELVKRRAGRRSSDWSSDSRYIKRINHDRAARYQWAYPKERMSFPEDRRFSFSLAMGGGDRHGSRDWLGTFSALLSRRTAFPGLQTC</sequence>
<gene>
    <name evidence="2" type="ORF">BO97DRAFT_60564</name>
</gene>
<name>A0A395HX91_ASPHC</name>
<reference evidence="2 3" key="1">
    <citation type="submission" date="2018-02" db="EMBL/GenBank/DDBJ databases">
        <title>The genomes of Aspergillus section Nigri reveals drivers in fungal speciation.</title>
        <authorList>
            <consortium name="DOE Joint Genome Institute"/>
            <person name="Vesth T.C."/>
            <person name="Nybo J."/>
            <person name="Theobald S."/>
            <person name="Brandl J."/>
            <person name="Frisvad J.C."/>
            <person name="Nielsen K.F."/>
            <person name="Lyhne E.K."/>
            <person name="Kogle M.E."/>
            <person name="Kuo A."/>
            <person name="Riley R."/>
            <person name="Clum A."/>
            <person name="Nolan M."/>
            <person name="Lipzen A."/>
            <person name="Salamov A."/>
            <person name="Henrissat B."/>
            <person name="Wiebenga A."/>
            <person name="De vries R.P."/>
            <person name="Grigoriev I.V."/>
            <person name="Mortensen U.H."/>
            <person name="Andersen M.R."/>
            <person name="Baker S.E."/>
        </authorList>
    </citation>
    <scope>NUCLEOTIDE SEQUENCE [LARGE SCALE GENOMIC DNA]</scope>
    <source>
        <strain evidence="2 3">CBS 101889</strain>
    </source>
</reference>
<feature type="compositionally biased region" description="Polar residues" evidence="1">
    <location>
        <begin position="10"/>
        <end position="27"/>
    </location>
</feature>
<evidence type="ECO:0000256" key="1">
    <source>
        <dbReference type="SAM" id="MobiDB-lite"/>
    </source>
</evidence>
<dbReference type="AlphaFoldDB" id="A0A395HX91"/>
<feature type="region of interest" description="Disordered" evidence="1">
    <location>
        <begin position="1"/>
        <end position="27"/>
    </location>
</feature>
<feature type="region of interest" description="Disordered" evidence="1">
    <location>
        <begin position="113"/>
        <end position="132"/>
    </location>
</feature>
<keyword evidence="3" id="KW-1185">Reference proteome</keyword>
<evidence type="ECO:0000313" key="3">
    <source>
        <dbReference type="Proteomes" id="UP000248961"/>
    </source>
</evidence>
<dbReference type="EMBL" id="KZ824284">
    <property type="protein sequence ID" value="RAL12146.1"/>
    <property type="molecule type" value="Genomic_DNA"/>
</dbReference>
<proteinExistence type="predicted"/>
<evidence type="ECO:0000313" key="2">
    <source>
        <dbReference type="EMBL" id="RAL12146.1"/>
    </source>
</evidence>
<organism evidence="2 3">
    <name type="scientific">Aspergillus homomorphus (strain CBS 101889)</name>
    <dbReference type="NCBI Taxonomy" id="1450537"/>
    <lineage>
        <taxon>Eukaryota</taxon>
        <taxon>Fungi</taxon>
        <taxon>Dikarya</taxon>
        <taxon>Ascomycota</taxon>
        <taxon>Pezizomycotina</taxon>
        <taxon>Eurotiomycetes</taxon>
        <taxon>Eurotiomycetidae</taxon>
        <taxon>Eurotiales</taxon>
        <taxon>Aspergillaceae</taxon>
        <taxon>Aspergillus</taxon>
        <taxon>Aspergillus subgen. Circumdati</taxon>
    </lineage>
</organism>
<accession>A0A395HX91</accession>
<dbReference type="GeneID" id="37205227"/>
<dbReference type="Proteomes" id="UP000248961">
    <property type="component" value="Unassembled WGS sequence"/>
</dbReference>
<dbReference type="RefSeq" id="XP_025551300.1">
    <property type="nucleotide sequence ID" value="XM_025700938.1"/>
</dbReference>
<dbReference type="VEuPathDB" id="FungiDB:BO97DRAFT_60564"/>